<feature type="compositionally biased region" description="Low complexity" evidence="1">
    <location>
        <begin position="1136"/>
        <end position="1149"/>
    </location>
</feature>
<feature type="region of interest" description="Disordered" evidence="1">
    <location>
        <begin position="485"/>
        <end position="518"/>
    </location>
</feature>
<accession>A0A0N5A9D6</accession>
<feature type="compositionally biased region" description="Polar residues" evidence="1">
    <location>
        <begin position="1057"/>
        <end position="1069"/>
    </location>
</feature>
<feature type="compositionally biased region" description="Polar residues" evidence="1">
    <location>
        <begin position="20"/>
        <end position="66"/>
    </location>
</feature>
<feature type="region of interest" description="Disordered" evidence="1">
    <location>
        <begin position="634"/>
        <end position="654"/>
    </location>
</feature>
<feature type="region of interest" description="Disordered" evidence="1">
    <location>
        <begin position="862"/>
        <end position="964"/>
    </location>
</feature>
<evidence type="ECO:0000256" key="1">
    <source>
        <dbReference type="SAM" id="MobiDB-lite"/>
    </source>
</evidence>
<feature type="region of interest" description="Disordered" evidence="1">
    <location>
        <begin position="978"/>
        <end position="1175"/>
    </location>
</feature>
<name>A0A0N5A9D6_9BILA</name>
<feature type="compositionally biased region" description="Low complexity" evidence="1">
    <location>
        <begin position="949"/>
        <end position="964"/>
    </location>
</feature>
<evidence type="ECO:0000259" key="2">
    <source>
        <dbReference type="Pfam" id="PF13820"/>
    </source>
</evidence>
<feature type="region of interest" description="Disordered" evidence="1">
    <location>
        <begin position="244"/>
        <end position="282"/>
    </location>
</feature>
<feature type="compositionally biased region" description="Polar residues" evidence="1">
    <location>
        <begin position="915"/>
        <end position="939"/>
    </location>
</feature>
<feature type="region of interest" description="Disordered" evidence="1">
    <location>
        <begin position="1293"/>
        <end position="1342"/>
    </location>
</feature>
<feature type="compositionally biased region" description="Low complexity" evidence="1">
    <location>
        <begin position="698"/>
        <end position="710"/>
    </location>
</feature>
<feature type="compositionally biased region" description="Polar residues" evidence="1">
    <location>
        <begin position="126"/>
        <end position="144"/>
    </location>
</feature>
<feature type="compositionally biased region" description="Low complexity" evidence="1">
    <location>
        <begin position="978"/>
        <end position="1002"/>
    </location>
</feature>
<feature type="compositionally biased region" description="Low complexity" evidence="1">
    <location>
        <begin position="572"/>
        <end position="589"/>
    </location>
</feature>
<evidence type="ECO:0000313" key="4">
    <source>
        <dbReference type="WBParaSite" id="SMUV_0000071001-mRNA-1"/>
    </source>
</evidence>
<evidence type="ECO:0000313" key="3">
    <source>
        <dbReference type="Proteomes" id="UP000046393"/>
    </source>
</evidence>
<feature type="compositionally biased region" description="Low complexity" evidence="1">
    <location>
        <begin position="384"/>
        <end position="396"/>
    </location>
</feature>
<feature type="compositionally biased region" description="Polar residues" evidence="1">
    <location>
        <begin position="1161"/>
        <end position="1175"/>
    </location>
</feature>
<proteinExistence type="predicted"/>
<dbReference type="InterPro" id="IPR032715">
    <property type="entry name" value="NCOA6_TRADD-N"/>
</dbReference>
<feature type="compositionally biased region" description="Polar residues" evidence="1">
    <location>
        <begin position="775"/>
        <end position="789"/>
    </location>
</feature>
<feature type="compositionally biased region" description="Polar residues" evidence="1">
    <location>
        <begin position="249"/>
        <end position="270"/>
    </location>
</feature>
<dbReference type="WBParaSite" id="SMUV_0000071001-mRNA-1">
    <property type="protein sequence ID" value="SMUV_0000071001-mRNA-1"/>
    <property type="gene ID" value="SMUV_0000071001"/>
</dbReference>
<feature type="compositionally biased region" description="Low complexity" evidence="1">
    <location>
        <begin position="717"/>
        <end position="729"/>
    </location>
</feature>
<feature type="region of interest" description="Disordered" evidence="1">
    <location>
        <begin position="535"/>
        <end position="589"/>
    </location>
</feature>
<sequence>MNEQRSSLTGVCIQQQPSEQHALISEQQSFGKGSSDNKSQTVSAASQSVRYSGSAGTTVRSSNNSGMSGGVASQPLQLHRPLITNGVSYSSYNILKDDISRSNCVCLAPIASSSSSTVLSQEEKSYPTSQSLNNPLPSTSTADNLSVREKAAPKERQRCSFKLPASEAYRLRRIAEAQPITLKSIGIASVQIDNSGPISIIVSTSSVNFPETTYTTVLGSANSLTTVCSSHSSNTRYKRQLENTHKVENSSNNISGVESLPSTSCDVSSVSKRKSGEFDTPSVSAVLRGGVGISRVSSSSDSSNPNGQSAIATVNTSSRQQQPNNVNNSSPLLVNLLSFFNKNFVFRSASPGAGAGMNAQHSQVLSHRSTGSTNSQPVMTSGQSPPAAYSPYGGAAFMPRTPVASSTPNGPPSVQMRPPITPNEMQQQAPGSSHIHPDAQQGGVERSRQIVAGSAQSGAPSTQISQAYYSPMQYSQQPRQMLPHGYVLASDGHPPQPQQQRQPPVIYTQQSRQPPRPQYMVAQQQIVASGHSLPPQYHQAAMEQEQASSLQSVPPPTKKRKRPTKKQKEAELQAASAAQQQQQQQQYMIEQQQVGSRMPPTALGVDRSPMIAQAMQGGQQQSGMVYPGQQSRGYPPANLQSPSTASPAGHMQNPTTTHVYYQQQPQQQHMWSSQQQIMTGQRSGQMMQTQQMIYSGQVQQQWQPSNQQHQRVAYPQGESGSEISSTGGSVHTSPMTSRNTSVDYSGASQSSSAMSPLYHQQQQQQVHSIAPHMIYQQQSSQTPPSAVTYQQAQPQQMPPTPSQQRNDQQLQQPTSLSLQQHGYIQERSQHLQNQHKNSLADRNGDYGIQDLGVNIADCGDDYSDLDSIEPMPDVSTSYQGPSQQCHSQQSAAQMSRRGQQQQQQGGTAGTVPFASDSQQHCGSNQEYDTMAVPSTSQAECYSHPHHNPSSYSSQQQQQTAMQAMATYQITQQRQTQQQQFQQQRTQHRQQYPQYQQPEQMQQHLRQRQRAGNYPQISTTSQPSFLKQKSQSVSSNLQNPLTQQQHRNPPAKHPPPTSGSHVRQPSSVAQNVHRASVESSPLRQRPCEEMSQDEESNINSTKAEISTLKEGDKDPINSTIESVLMRTRTDQDSANLSQSSVTPRSSASRSRSSHIMHPSSADGFQTGHQVQQAQYGGTAEINQRSINGQTNANVRSSPMIQTVTSASAGLNRHPSSNTADVVEVTEKSGLYNDEKSARAEDLTSGSEQIVNSSGYPLQRHITNGHDVEHMKDYRYIQPPNGMSSQLLNIEERKTLTPGQHAPVSQRVTKVGGQRRSRRKPDLTQEASPQHDDEEEYYLSAPTAQVSRTPYTRLSIAGGKVVGSSNSPAQQTYGNVQNAQNNFNATVARQQKIMKSQVNSSFRF</sequence>
<feature type="region of interest" description="Disordered" evidence="1">
    <location>
        <begin position="698"/>
        <end position="817"/>
    </location>
</feature>
<feature type="compositionally biased region" description="Polar residues" evidence="1">
    <location>
        <begin position="730"/>
        <end position="740"/>
    </location>
</feature>
<feature type="domain" description="Nuclear receptor coactivator 6 TRADD-N" evidence="2">
    <location>
        <begin position="149"/>
        <end position="203"/>
    </location>
</feature>
<feature type="compositionally biased region" description="Low complexity" evidence="1">
    <location>
        <begin position="741"/>
        <end position="765"/>
    </location>
</feature>
<feature type="region of interest" description="Disordered" evidence="1">
    <location>
        <begin position="354"/>
        <end position="445"/>
    </location>
</feature>
<reference evidence="4" key="1">
    <citation type="submission" date="2017-02" db="UniProtKB">
        <authorList>
            <consortium name="WormBaseParasite"/>
        </authorList>
    </citation>
    <scope>IDENTIFICATION</scope>
</reference>
<feature type="compositionally biased region" description="Polar residues" evidence="1">
    <location>
        <begin position="1014"/>
        <end position="1046"/>
    </location>
</feature>
<feature type="compositionally biased region" description="Low complexity" evidence="1">
    <location>
        <begin position="882"/>
        <end position="905"/>
    </location>
</feature>
<dbReference type="STRING" id="451379.A0A0N5A9D6"/>
<protein>
    <submittedName>
        <fullName evidence="4">Nucleic_acid_bd domain-containing protein</fullName>
    </submittedName>
</protein>
<feature type="compositionally biased region" description="Low complexity" evidence="1">
    <location>
        <begin position="802"/>
        <end position="817"/>
    </location>
</feature>
<keyword evidence="3" id="KW-1185">Reference proteome</keyword>
<organism evidence="3 4">
    <name type="scientific">Syphacia muris</name>
    <dbReference type="NCBI Taxonomy" id="451379"/>
    <lineage>
        <taxon>Eukaryota</taxon>
        <taxon>Metazoa</taxon>
        <taxon>Ecdysozoa</taxon>
        <taxon>Nematoda</taxon>
        <taxon>Chromadorea</taxon>
        <taxon>Rhabditida</taxon>
        <taxon>Spirurina</taxon>
        <taxon>Oxyuridomorpha</taxon>
        <taxon>Oxyuroidea</taxon>
        <taxon>Oxyuridae</taxon>
        <taxon>Syphacia</taxon>
    </lineage>
</organism>
<feature type="region of interest" description="Disordered" evidence="1">
    <location>
        <begin position="118"/>
        <end position="144"/>
    </location>
</feature>
<dbReference type="Proteomes" id="UP000046393">
    <property type="component" value="Unplaced"/>
</dbReference>
<feature type="region of interest" description="Disordered" evidence="1">
    <location>
        <begin position="20"/>
        <end position="73"/>
    </location>
</feature>
<feature type="compositionally biased region" description="Polar residues" evidence="1">
    <location>
        <begin position="359"/>
        <end position="383"/>
    </location>
</feature>
<dbReference type="Pfam" id="PF13820">
    <property type="entry name" value="NCOA6_TRADD-N"/>
    <property type="match status" value="1"/>
</dbReference>